<dbReference type="Proteomes" id="UP000198414">
    <property type="component" value="Unassembled WGS sequence"/>
</dbReference>
<dbReference type="EMBL" id="BCMI01000005">
    <property type="protein sequence ID" value="GAX05437.1"/>
    <property type="molecule type" value="Genomic_DNA"/>
</dbReference>
<comment type="caution">
    <text evidence="1">The sequence shown here is derived from an EMBL/GenBank/DDBJ whole genome shotgun (WGS) entry which is preliminary data.</text>
</comment>
<evidence type="ECO:0000313" key="1">
    <source>
        <dbReference type="EMBL" id="GAX05437.1"/>
    </source>
</evidence>
<protein>
    <submittedName>
        <fullName evidence="1">Uncharacterized protein</fullName>
    </submittedName>
</protein>
<dbReference type="OrthoDB" id="2190065at2"/>
<accession>A0A1Z5IUL2</accession>
<evidence type="ECO:0000313" key="2">
    <source>
        <dbReference type="Proteomes" id="UP000198414"/>
    </source>
</evidence>
<dbReference type="AlphaFoldDB" id="A0A1Z5IUL2"/>
<gene>
    <name evidence="1" type="ORF">IWT25_00741</name>
</gene>
<sequence>MTETKAQHECPYCHGKKIIVGDDDIEAYVLIKINCLFVEPRIVKPGGNNGTGRPINYCPVCGRKLEA</sequence>
<proteinExistence type="predicted"/>
<name>A0A1Z5IUL2_9LACO</name>
<organism evidence="1 2">
    <name type="scientific">Secundilactobacillus pentosiphilus</name>
    <dbReference type="NCBI Taxonomy" id="1714682"/>
    <lineage>
        <taxon>Bacteria</taxon>
        <taxon>Bacillati</taxon>
        <taxon>Bacillota</taxon>
        <taxon>Bacilli</taxon>
        <taxon>Lactobacillales</taxon>
        <taxon>Lactobacillaceae</taxon>
        <taxon>Secundilactobacillus</taxon>
    </lineage>
</organism>
<dbReference type="RefSeq" id="WP_089120742.1">
    <property type="nucleotide sequence ID" value="NZ_BCMI01000005.1"/>
</dbReference>
<reference evidence="1 2" key="1">
    <citation type="submission" date="2015-11" db="EMBL/GenBank/DDBJ databases">
        <title>Draft genome sequences of new species of the genus Lactobacillus isolated from orchardgrass silage.</title>
        <authorList>
            <person name="Tohno M."/>
            <person name="Tanizawa Y."/>
            <person name="Arita M."/>
        </authorList>
    </citation>
    <scope>NUCLEOTIDE SEQUENCE [LARGE SCALE GENOMIC DNA]</scope>
    <source>
        <strain evidence="1 2">IWT25</strain>
    </source>
</reference>